<organism evidence="1 2">
    <name type="scientific">Forsythia ovata</name>
    <dbReference type="NCBI Taxonomy" id="205694"/>
    <lineage>
        <taxon>Eukaryota</taxon>
        <taxon>Viridiplantae</taxon>
        <taxon>Streptophyta</taxon>
        <taxon>Embryophyta</taxon>
        <taxon>Tracheophyta</taxon>
        <taxon>Spermatophyta</taxon>
        <taxon>Magnoliopsida</taxon>
        <taxon>eudicotyledons</taxon>
        <taxon>Gunneridae</taxon>
        <taxon>Pentapetalae</taxon>
        <taxon>asterids</taxon>
        <taxon>lamiids</taxon>
        <taxon>Lamiales</taxon>
        <taxon>Oleaceae</taxon>
        <taxon>Forsythieae</taxon>
        <taxon>Forsythia</taxon>
    </lineage>
</organism>
<accession>A0ABD1SLU1</accession>
<evidence type="ECO:0000313" key="1">
    <source>
        <dbReference type="EMBL" id="KAL2501692.1"/>
    </source>
</evidence>
<dbReference type="EMBL" id="JBFOLJ010000010">
    <property type="protein sequence ID" value="KAL2501692.1"/>
    <property type="molecule type" value="Genomic_DNA"/>
</dbReference>
<proteinExistence type="predicted"/>
<dbReference type="Proteomes" id="UP001604277">
    <property type="component" value="Unassembled WGS sequence"/>
</dbReference>
<keyword evidence="2" id="KW-1185">Reference proteome</keyword>
<name>A0ABD1SLU1_9LAMI</name>
<sequence>MRVETCFEVVCSSYNEDESNEGVWFVANYVNSLGKHSTHIQTSKFGSDGIWLATNSVNSLDKHSTRIQTSKFGSERVDSRPTLSTRWINIQYAYKLVNSAVRKYGSRPTLSTRWINIQRVYKLVNLAGREYGSRPTLSTRWINIQHAYKQVNKIRQRWNMFRSQLCQLTG</sequence>
<evidence type="ECO:0000313" key="2">
    <source>
        <dbReference type="Proteomes" id="UP001604277"/>
    </source>
</evidence>
<dbReference type="AlphaFoldDB" id="A0ABD1SLU1"/>
<reference evidence="2" key="1">
    <citation type="submission" date="2024-07" db="EMBL/GenBank/DDBJ databases">
        <title>Two chromosome-level genome assemblies of Korean endemic species Abeliophyllum distichum and Forsythia ovata (Oleaceae).</title>
        <authorList>
            <person name="Jang H."/>
        </authorList>
    </citation>
    <scope>NUCLEOTIDE SEQUENCE [LARGE SCALE GENOMIC DNA]</scope>
</reference>
<protein>
    <submittedName>
        <fullName evidence="1">Uncharacterized protein</fullName>
    </submittedName>
</protein>
<comment type="caution">
    <text evidence="1">The sequence shown here is derived from an EMBL/GenBank/DDBJ whole genome shotgun (WGS) entry which is preliminary data.</text>
</comment>
<gene>
    <name evidence="1" type="ORF">Fot_35540</name>
</gene>